<gene>
    <name evidence="2" type="ORF">DL89DRAFT_255717</name>
</gene>
<dbReference type="AlphaFoldDB" id="A0A1Y1WER1"/>
<keyword evidence="1" id="KW-0812">Transmembrane</keyword>
<dbReference type="EMBL" id="MCFD01000003">
    <property type="protein sequence ID" value="ORX72021.1"/>
    <property type="molecule type" value="Genomic_DNA"/>
</dbReference>
<dbReference type="Proteomes" id="UP000193922">
    <property type="component" value="Unassembled WGS sequence"/>
</dbReference>
<evidence type="ECO:0000256" key="1">
    <source>
        <dbReference type="SAM" id="Phobius"/>
    </source>
</evidence>
<dbReference type="STRING" id="61395.A0A1Y1WER1"/>
<comment type="caution">
    <text evidence="2">The sequence shown here is derived from an EMBL/GenBank/DDBJ whole genome shotgun (WGS) entry which is preliminary data.</text>
</comment>
<feature type="transmembrane region" description="Helical" evidence="1">
    <location>
        <begin position="44"/>
        <end position="64"/>
    </location>
</feature>
<accession>A0A1Y1WER1</accession>
<name>A0A1Y1WER1_9FUNG</name>
<reference evidence="2 3" key="1">
    <citation type="submission" date="2016-07" db="EMBL/GenBank/DDBJ databases">
        <title>Pervasive Adenine N6-methylation of Active Genes in Fungi.</title>
        <authorList>
            <consortium name="DOE Joint Genome Institute"/>
            <person name="Mondo S.J."/>
            <person name="Dannebaum R.O."/>
            <person name="Kuo R.C."/>
            <person name="Labutti K."/>
            <person name="Haridas S."/>
            <person name="Kuo A."/>
            <person name="Salamov A."/>
            <person name="Ahrendt S.R."/>
            <person name="Lipzen A."/>
            <person name="Sullivan W."/>
            <person name="Andreopoulos W.B."/>
            <person name="Clum A."/>
            <person name="Lindquist E."/>
            <person name="Daum C."/>
            <person name="Ramamoorthy G.K."/>
            <person name="Gryganskyi A."/>
            <person name="Culley D."/>
            <person name="Magnuson J.K."/>
            <person name="James T.Y."/>
            <person name="O'Malley M.A."/>
            <person name="Stajich J.E."/>
            <person name="Spatafora J.W."/>
            <person name="Visel A."/>
            <person name="Grigoriev I.V."/>
        </authorList>
    </citation>
    <scope>NUCLEOTIDE SEQUENCE [LARGE SCALE GENOMIC DNA]</scope>
    <source>
        <strain evidence="2 3">ATCC 12442</strain>
    </source>
</reference>
<keyword evidence="3" id="KW-1185">Reference proteome</keyword>
<protein>
    <submittedName>
        <fullName evidence="2">Uncharacterized protein</fullName>
    </submittedName>
</protein>
<dbReference type="RefSeq" id="XP_040745445.1">
    <property type="nucleotide sequence ID" value="XM_040885382.1"/>
</dbReference>
<feature type="transmembrane region" description="Helical" evidence="1">
    <location>
        <begin position="265"/>
        <end position="289"/>
    </location>
</feature>
<evidence type="ECO:0000313" key="3">
    <source>
        <dbReference type="Proteomes" id="UP000193922"/>
    </source>
</evidence>
<evidence type="ECO:0000313" key="2">
    <source>
        <dbReference type="EMBL" id="ORX72021.1"/>
    </source>
</evidence>
<sequence>MLTWNMLEYLLYLLVPVLLLRYFGGRGSRGGGLVRDRRRTLTDYVVYSSLLLTGALYLYTAVYMRPPNIFKELGVTSRTPCYVLRKRLGHLAQQRPWTVPDTGIPTQQQKARSDFARLPYYQSSQYGQWDFLVDRFCRFDSDRILYARMGQSVYLEAGAFGERGMDVLETAGHGVLAGVPDAMHVVRAVALQLAAYLPVLAVAGAATLPVMATRRAPSRPAWRVWAVTLAGVLWAADLYALLSGADGALLLSPDGYAASEFYHDAATYTRLLLLGLCCLVFLAMDLVMAGRETDVQLLRECNKELAGVLALTKNHTMLETAVMLDTPLRDRLAALWRREEKARQSVFADKEFGEKYRLEVERTRSQRWVDQARGAAGRSLGLEE</sequence>
<feature type="transmembrane region" description="Helical" evidence="1">
    <location>
        <begin position="6"/>
        <end position="23"/>
    </location>
</feature>
<feature type="transmembrane region" description="Helical" evidence="1">
    <location>
        <begin position="224"/>
        <end position="245"/>
    </location>
</feature>
<keyword evidence="1" id="KW-1133">Transmembrane helix</keyword>
<dbReference type="OrthoDB" id="5536770at2759"/>
<feature type="transmembrane region" description="Helical" evidence="1">
    <location>
        <begin position="193"/>
        <end position="212"/>
    </location>
</feature>
<dbReference type="GeneID" id="63802030"/>
<keyword evidence="1" id="KW-0472">Membrane</keyword>
<organism evidence="2 3">
    <name type="scientific">Linderina pennispora</name>
    <dbReference type="NCBI Taxonomy" id="61395"/>
    <lineage>
        <taxon>Eukaryota</taxon>
        <taxon>Fungi</taxon>
        <taxon>Fungi incertae sedis</taxon>
        <taxon>Zoopagomycota</taxon>
        <taxon>Kickxellomycotina</taxon>
        <taxon>Kickxellomycetes</taxon>
        <taxon>Kickxellales</taxon>
        <taxon>Kickxellaceae</taxon>
        <taxon>Linderina</taxon>
    </lineage>
</organism>
<proteinExistence type="predicted"/>